<dbReference type="PRINTS" id="PR00700">
    <property type="entry name" value="PRTYPHPHTASE"/>
</dbReference>
<dbReference type="InterPro" id="IPR050348">
    <property type="entry name" value="Protein-Tyr_Phosphatase"/>
</dbReference>
<dbReference type="Pfam" id="PF00102">
    <property type="entry name" value="Y_phosphatase"/>
    <property type="match status" value="1"/>
</dbReference>
<evidence type="ECO:0000256" key="1">
    <source>
        <dbReference type="ARBA" id="ARBA00009580"/>
    </source>
</evidence>
<dbReference type="PROSITE" id="PS50056">
    <property type="entry name" value="TYR_PHOSPHATASE_2"/>
    <property type="match status" value="1"/>
</dbReference>
<gene>
    <name evidence="4" type="primary">PTP3</name>
</gene>
<sequence length="305" mass="36150">MMVSLKTLGAFTSEELLLKAKQEGFYLAVKEEFQKLTSVEEKNQNYHFNLPQNRCKNRFMHIPCPDFSRVLLNGNEDSYIHANYLYNVDSDYSEFGFIATQTPLENTAADFYQMVWEKSRIIVMLERMMLHKCYQYWKPFPGKQMIAGNFKITTVYVVNYDHYVLTTLSIKHMPSGKVKKVNHYLYTRWPMYGIPNCEKKFFEFLQVIRRKNYFLCQKYIDCYYITVHCNSGVGKTGVFCAIMNGMKSFEKYGKVNLFEIVRCIRSTRPLSVTSLNQYKFCYKLLIYYSSHVRTIFNKNSVIKMM</sequence>
<comment type="similarity">
    <text evidence="1">Belongs to the protein-tyrosine phosphatase family.</text>
</comment>
<evidence type="ECO:0000313" key="4">
    <source>
        <dbReference type="EMBL" id="CAG25448.1"/>
    </source>
</evidence>
<reference evidence="4" key="1">
    <citation type="journal article" date="2004" name="J. Virol.">
        <title>Bracoviruses contain a large multigene family coding for protein tyrosine phosphatases.</title>
        <authorList>
            <person name="Provost B."/>
            <person name="Varricchio P."/>
            <person name="Arana E."/>
            <person name="Espagne E."/>
            <person name="Falabella P."/>
            <person name="Huguet E."/>
            <person name="La Scaleia R."/>
            <person name="Cattolico L."/>
            <person name="Poirie M."/>
            <person name="Malva C."/>
            <person name="Olszewski J.A."/>
            <person name="Pennacchio F."/>
            <person name="Drezen J.M."/>
        </authorList>
    </citation>
    <scope>NUCLEOTIDE SEQUENCE</scope>
</reference>
<dbReference type="InterPro" id="IPR000387">
    <property type="entry name" value="Tyr_Pase_dom"/>
</dbReference>
<organism evidence="4">
    <name type="scientific">Toxoneuron nigriceps polydnavirus</name>
    <dbReference type="NCBI Taxonomy" id="191766"/>
    <lineage>
        <taxon>Viruses</taxon>
        <taxon>Viruses incertae sedis</taxon>
        <taxon>Polydnaviriformidae</taxon>
    </lineage>
</organism>
<dbReference type="PROSITE" id="PS50055">
    <property type="entry name" value="TYR_PHOSPHATASE_PTP"/>
    <property type="match status" value="1"/>
</dbReference>
<evidence type="ECO:0000259" key="2">
    <source>
        <dbReference type="PROSITE" id="PS50055"/>
    </source>
</evidence>
<evidence type="ECO:0000259" key="3">
    <source>
        <dbReference type="PROSITE" id="PS50056"/>
    </source>
</evidence>
<dbReference type="SMART" id="SM00194">
    <property type="entry name" value="PTPc"/>
    <property type="match status" value="1"/>
</dbReference>
<dbReference type="InterPro" id="IPR000242">
    <property type="entry name" value="PTP_cat"/>
</dbReference>
<feature type="domain" description="Tyrosine specific protein phosphatases" evidence="3">
    <location>
        <begin position="199"/>
        <end position="279"/>
    </location>
</feature>
<accession>Q5W3L1</accession>
<dbReference type="SUPFAM" id="SSF52799">
    <property type="entry name" value="(Phosphotyrosine protein) phosphatases II"/>
    <property type="match status" value="1"/>
</dbReference>
<dbReference type="Gene3D" id="3.90.190.10">
    <property type="entry name" value="Protein tyrosine phosphatase superfamily"/>
    <property type="match status" value="1"/>
</dbReference>
<dbReference type="PANTHER" id="PTHR19134:SF534">
    <property type="entry name" value="LD27988P"/>
    <property type="match status" value="1"/>
</dbReference>
<name>Q5W3L1_9VIRU</name>
<dbReference type="InterPro" id="IPR029021">
    <property type="entry name" value="Prot-tyrosine_phosphatase-like"/>
</dbReference>
<proteinExistence type="inferred from homology"/>
<dbReference type="EMBL" id="AJ634655">
    <property type="protein sequence ID" value="CAG25448.1"/>
    <property type="molecule type" value="Genomic_DNA"/>
</dbReference>
<dbReference type="GO" id="GO:0004725">
    <property type="term" value="F:protein tyrosine phosphatase activity"/>
    <property type="evidence" value="ECO:0007669"/>
    <property type="project" value="InterPro"/>
</dbReference>
<protein>
    <submittedName>
        <fullName evidence="4">Putative tyrosine phosphatase protein</fullName>
    </submittedName>
</protein>
<dbReference type="InterPro" id="IPR003595">
    <property type="entry name" value="Tyr_Pase_cat"/>
</dbReference>
<dbReference type="SMART" id="SM00404">
    <property type="entry name" value="PTPc_motif"/>
    <property type="match status" value="1"/>
</dbReference>
<dbReference type="PANTHER" id="PTHR19134">
    <property type="entry name" value="RECEPTOR-TYPE TYROSINE-PROTEIN PHOSPHATASE"/>
    <property type="match status" value="1"/>
</dbReference>
<feature type="domain" description="Tyrosine-protein phosphatase" evidence="2">
    <location>
        <begin position="29"/>
        <end position="288"/>
    </location>
</feature>